<protein>
    <submittedName>
        <fullName evidence="1">Uncharacterized protein</fullName>
    </submittedName>
</protein>
<organism evidence="1">
    <name type="scientific">bioreactor metagenome</name>
    <dbReference type="NCBI Taxonomy" id="1076179"/>
    <lineage>
        <taxon>unclassified sequences</taxon>
        <taxon>metagenomes</taxon>
        <taxon>ecological metagenomes</taxon>
    </lineage>
</organism>
<proteinExistence type="predicted"/>
<gene>
    <name evidence="1" type="ORF">SDC9_185430</name>
</gene>
<name>A0A645HI90_9ZZZZ</name>
<reference evidence="1" key="1">
    <citation type="submission" date="2019-08" db="EMBL/GenBank/DDBJ databases">
        <authorList>
            <person name="Kucharzyk K."/>
            <person name="Murdoch R.W."/>
            <person name="Higgins S."/>
            <person name="Loffler F."/>
        </authorList>
    </citation>
    <scope>NUCLEOTIDE SEQUENCE</scope>
</reference>
<sequence length="86" mass="9370">MADTLAGGYRAEQRFAAPNGAVRAISRAVPDESGGGKPNIVLGQHRGKVRVMMLHGIDRKSERPRKARCGIVGMQIAGDRFRRDVK</sequence>
<dbReference type="EMBL" id="VSSQ01092825">
    <property type="protein sequence ID" value="MPN37909.1"/>
    <property type="molecule type" value="Genomic_DNA"/>
</dbReference>
<evidence type="ECO:0000313" key="1">
    <source>
        <dbReference type="EMBL" id="MPN37909.1"/>
    </source>
</evidence>
<dbReference type="AlphaFoldDB" id="A0A645HI90"/>
<accession>A0A645HI90</accession>
<comment type="caution">
    <text evidence="1">The sequence shown here is derived from an EMBL/GenBank/DDBJ whole genome shotgun (WGS) entry which is preliminary data.</text>
</comment>